<dbReference type="Pfam" id="PF00710">
    <property type="entry name" value="Asparaginase"/>
    <property type="match status" value="1"/>
</dbReference>
<evidence type="ECO:0000259" key="5">
    <source>
        <dbReference type="Pfam" id="PF17763"/>
    </source>
</evidence>
<organism evidence="6 7">
    <name type="scientific">Pontivivens ytuae</name>
    <dbReference type="NCBI Taxonomy" id="2789856"/>
    <lineage>
        <taxon>Bacteria</taxon>
        <taxon>Pseudomonadati</taxon>
        <taxon>Pseudomonadota</taxon>
        <taxon>Alphaproteobacteria</taxon>
        <taxon>Rhodobacterales</taxon>
        <taxon>Paracoccaceae</taxon>
        <taxon>Pontivivens</taxon>
    </lineage>
</organism>
<dbReference type="CDD" id="cd08963">
    <property type="entry name" value="L-asparaginase_I"/>
    <property type="match status" value="1"/>
</dbReference>
<dbReference type="PROSITE" id="PS51732">
    <property type="entry name" value="ASN_GLN_ASE_3"/>
    <property type="match status" value="1"/>
</dbReference>
<dbReference type="PANTHER" id="PTHR11707:SF28">
    <property type="entry name" value="60 KDA LYSOPHOSPHOLIPASE"/>
    <property type="match status" value="1"/>
</dbReference>
<dbReference type="InterPro" id="IPR027474">
    <property type="entry name" value="L-asparaginase_N"/>
</dbReference>
<dbReference type="Gene3D" id="3.40.50.40">
    <property type="match status" value="1"/>
</dbReference>
<dbReference type="InterPro" id="IPR006034">
    <property type="entry name" value="Asparaginase/glutaminase-like"/>
</dbReference>
<evidence type="ECO:0000256" key="2">
    <source>
        <dbReference type="PIRSR" id="PIRSR001220-1"/>
    </source>
</evidence>
<reference evidence="6 7" key="1">
    <citation type="submission" date="2020-11" db="EMBL/GenBank/DDBJ databases">
        <title>Description of Pontivivens ytuae sp. nov. isolated from deep sea sediment of Mariana Trench.</title>
        <authorList>
            <person name="Wang Z."/>
            <person name="Sun Q.-L."/>
            <person name="Xu X.-D."/>
            <person name="Tang Y.-Z."/>
            <person name="Zhang J."/>
        </authorList>
    </citation>
    <scope>NUCLEOTIDE SEQUENCE [LARGE SCALE GENOMIC DNA]</scope>
    <source>
        <strain evidence="6 7">MT2928</strain>
    </source>
</reference>
<dbReference type="RefSeq" id="WP_196105276.1">
    <property type="nucleotide sequence ID" value="NZ_CP064942.1"/>
</dbReference>
<feature type="active site" description="O-isoaspartyl threonine intermediate" evidence="2">
    <location>
        <position position="14"/>
    </location>
</feature>
<dbReference type="GO" id="GO:0004067">
    <property type="term" value="F:asparaginase activity"/>
    <property type="evidence" value="ECO:0007669"/>
    <property type="project" value="UniProtKB-UniRule"/>
</dbReference>
<accession>A0A7S9QF94</accession>
<proteinExistence type="inferred from homology"/>
<dbReference type="SMART" id="SM00870">
    <property type="entry name" value="Asparaginase"/>
    <property type="match status" value="1"/>
</dbReference>
<evidence type="ECO:0000256" key="3">
    <source>
        <dbReference type="PROSITE-ProRule" id="PRU10099"/>
    </source>
</evidence>
<feature type="active site" evidence="3">
    <location>
        <position position="14"/>
    </location>
</feature>
<evidence type="ECO:0000259" key="4">
    <source>
        <dbReference type="Pfam" id="PF00710"/>
    </source>
</evidence>
<dbReference type="Proteomes" id="UP000594800">
    <property type="component" value="Chromosome"/>
</dbReference>
<protein>
    <submittedName>
        <fullName evidence="6">Asparaginase</fullName>
    </submittedName>
</protein>
<gene>
    <name evidence="6" type="ORF">I0K15_09935</name>
</gene>
<evidence type="ECO:0000313" key="7">
    <source>
        <dbReference type="Proteomes" id="UP000594800"/>
    </source>
</evidence>
<dbReference type="InterPro" id="IPR036152">
    <property type="entry name" value="Asp/glu_Ase-like_sf"/>
</dbReference>
<feature type="domain" description="Asparaginase/glutaminase C-terminal" evidence="5">
    <location>
        <begin position="238"/>
        <end position="338"/>
    </location>
</feature>
<dbReference type="PANTHER" id="PTHR11707">
    <property type="entry name" value="L-ASPARAGINASE"/>
    <property type="match status" value="1"/>
</dbReference>
<dbReference type="Pfam" id="PF17763">
    <property type="entry name" value="Asparaginase_C"/>
    <property type="match status" value="1"/>
</dbReference>
<name>A0A7S9QF94_9RHOB</name>
<feature type="domain" description="L-asparaginase N-terminal" evidence="4">
    <location>
        <begin position="7"/>
        <end position="200"/>
    </location>
</feature>
<dbReference type="AlphaFoldDB" id="A0A7S9QF94"/>
<dbReference type="InterPro" id="IPR040919">
    <property type="entry name" value="Asparaginase_C"/>
</dbReference>
<dbReference type="InterPro" id="IPR037152">
    <property type="entry name" value="L-asparaginase_N_sf"/>
</dbReference>
<dbReference type="PIRSF" id="PIRSF001220">
    <property type="entry name" value="L-ASNase_gatD"/>
    <property type="match status" value="1"/>
</dbReference>
<keyword evidence="7" id="KW-1185">Reference proteome</keyword>
<dbReference type="KEGG" id="poz:I0K15_09935"/>
<dbReference type="EMBL" id="CP064942">
    <property type="protein sequence ID" value="QPH56016.1"/>
    <property type="molecule type" value="Genomic_DNA"/>
</dbReference>
<dbReference type="InterPro" id="IPR041725">
    <property type="entry name" value="L-asparaginase_I"/>
</dbReference>
<dbReference type="InterPro" id="IPR027473">
    <property type="entry name" value="L-asparaginase_C"/>
</dbReference>
<dbReference type="FunFam" id="3.40.50.1170:FF:000001">
    <property type="entry name" value="L-asparaginase 2"/>
    <property type="match status" value="1"/>
</dbReference>
<dbReference type="PROSITE" id="PS00144">
    <property type="entry name" value="ASN_GLN_ASE_1"/>
    <property type="match status" value="1"/>
</dbReference>
<dbReference type="PRINTS" id="PR00139">
    <property type="entry name" value="ASNGLNASE"/>
</dbReference>
<dbReference type="Gene3D" id="3.40.50.1170">
    <property type="entry name" value="L-asparaginase, N-terminal domain"/>
    <property type="match status" value="1"/>
</dbReference>
<dbReference type="SFLD" id="SFLDS00057">
    <property type="entry name" value="Glutaminase/Asparaginase"/>
    <property type="match status" value="1"/>
</dbReference>
<evidence type="ECO:0000256" key="1">
    <source>
        <dbReference type="ARBA" id="ARBA00010518"/>
    </source>
</evidence>
<dbReference type="SUPFAM" id="SSF53774">
    <property type="entry name" value="Glutaminase/Asparaginase"/>
    <property type="match status" value="1"/>
</dbReference>
<sequence length="373" mass="41597">MAEHKTLLISTGGTIAGEVASSKKMEGFQVKRAGEFQEILSDTITYLEETAKIDLTIDAVAPIEVDSSNINPAHWQQLVDIVKEKYDEYDSFVITHGTNTLGYTCAALSFAIENPGKPIVLTGSQVPMGQPGSDAKSNLENAFRVATWTRDPIYGVVAVFGSHIITGTRVKKDTEFDYDAFKTFNAGSLGRIGRIIDINKPNLDRHNRYKEDQFDLRLARSSKSLQITNEFDTNIISLTEFPGMDPAIMRTLVERHQVSGFIIRAFGAGDLSETFIETLNFLKTSRVPVVVTTQAPNGNATLQVNEPGQYLAEHKLVIPAYDMSHESQVAKLSWLLPRVKRGDIQFEQLPKEMMRDYRGEIQVIHEEDIGELI</sequence>
<dbReference type="PIRSF" id="PIRSF500176">
    <property type="entry name" value="L_ASNase"/>
    <property type="match status" value="1"/>
</dbReference>
<evidence type="ECO:0000313" key="6">
    <source>
        <dbReference type="EMBL" id="QPH56016.1"/>
    </source>
</evidence>
<comment type="similarity">
    <text evidence="1">Belongs to the asparaginase 1 family.</text>
</comment>
<dbReference type="InterPro" id="IPR020827">
    <property type="entry name" value="Asparaginase/glutaminase_AS1"/>
</dbReference>
<dbReference type="GO" id="GO:0006520">
    <property type="term" value="P:amino acid metabolic process"/>
    <property type="evidence" value="ECO:0007669"/>
    <property type="project" value="InterPro"/>
</dbReference>